<dbReference type="Proteomes" id="UP000192847">
    <property type="component" value="Unassembled WGS sequence"/>
</dbReference>
<comment type="caution">
    <text evidence="2">The sequence shown here is derived from an EMBL/GenBank/DDBJ whole genome shotgun (WGS) entry which is preliminary data.</text>
</comment>
<dbReference type="EMBL" id="MVIL01000141">
    <property type="protein sequence ID" value="ORB77568.1"/>
    <property type="molecule type" value="Genomic_DNA"/>
</dbReference>
<organism evidence="2 3">
    <name type="scientific">Mycobacterium timonense</name>
    <dbReference type="NCBI Taxonomy" id="701043"/>
    <lineage>
        <taxon>Bacteria</taxon>
        <taxon>Bacillati</taxon>
        <taxon>Actinomycetota</taxon>
        <taxon>Actinomycetes</taxon>
        <taxon>Mycobacteriales</taxon>
        <taxon>Mycobacteriaceae</taxon>
        <taxon>Mycobacterium</taxon>
        <taxon>Mycobacterium avium complex (MAC)</taxon>
    </lineage>
</organism>
<keyword evidence="3" id="KW-1185">Reference proteome</keyword>
<name>A0ABX3TFJ2_9MYCO</name>
<dbReference type="InterPro" id="IPR001242">
    <property type="entry name" value="Condensation_dom"/>
</dbReference>
<evidence type="ECO:0000259" key="1">
    <source>
        <dbReference type="Pfam" id="PF00668"/>
    </source>
</evidence>
<reference evidence="2 3" key="1">
    <citation type="submission" date="2017-02" db="EMBL/GenBank/DDBJ databases">
        <title>The new phylogeny of genus Mycobacterium.</title>
        <authorList>
            <person name="Tortoli E."/>
            <person name="Trovato A."/>
            <person name="Cirillo D.M."/>
        </authorList>
    </citation>
    <scope>NUCLEOTIDE SEQUENCE [LARGE SCALE GENOMIC DNA]</scope>
    <source>
        <strain evidence="2 3">CCUG 56329</strain>
    </source>
</reference>
<dbReference type="Gene3D" id="3.30.559.10">
    <property type="entry name" value="Chloramphenicol acetyltransferase-like domain"/>
    <property type="match status" value="1"/>
</dbReference>
<protein>
    <submittedName>
        <fullName evidence="2">Non-ribosomal peptide synthetase</fullName>
    </submittedName>
</protein>
<dbReference type="Gene3D" id="3.30.559.30">
    <property type="entry name" value="Nonribosomal peptide synthetase, condensation domain"/>
    <property type="match status" value="1"/>
</dbReference>
<dbReference type="PANTHER" id="PTHR45527">
    <property type="entry name" value="NONRIBOSOMAL PEPTIDE SYNTHETASE"/>
    <property type="match status" value="1"/>
</dbReference>
<dbReference type="Pfam" id="PF00668">
    <property type="entry name" value="Condensation"/>
    <property type="match status" value="1"/>
</dbReference>
<accession>A0ABX3TFJ2</accession>
<dbReference type="PANTHER" id="PTHR45527:SF1">
    <property type="entry name" value="FATTY ACID SYNTHASE"/>
    <property type="match status" value="1"/>
</dbReference>
<proteinExistence type="predicted"/>
<dbReference type="SUPFAM" id="SSF52777">
    <property type="entry name" value="CoA-dependent acyltransferases"/>
    <property type="match status" value="2"/>
</dbReference>
<feature type="domain" description="Condensation" evidence="1">
    <location>
        <begin position="24"/>
        <end position="359"/>
    </location>
</feature>
<feature type="non-terminal residue" evidence="2">
    <location>
        <position position="471"/>
    </location>
</feature>
<dbReference type="RefSeq" id="WP_245854275.1">
    <property type="nucleotide sequence ID" value="NZ_MVIL01000141.1"/>
</dbReference>
<gene>
    <name evidence="2" type="ORF">BST46_23795</name>
</gene>
<evidence type="ECO:0000313" key="3">
    <source>
        <dbReference type="Proteomes" id="UP000192847"/>
    </source>
</evidence>
<sequence length="471" mass="51726">MTIDDRALHVGRERLTELDGGPFPLTRGQLDIWLAQETDQQGARWQLGYLLRIEGTVDPWLLEHTIRQVVREAEPLRAAFFQVDGQVFQKAVDYPDVELACYQRMGSQDSVQEAYRLAASIQRTVMPLDGPLFKFALLQTRVDEFYLFVCCHHIVADGIGLALICHRIGDVYNALASGAPIPPAYFGSLSDLIACEAEYEASTDYLDDRAYWAENLPSESEPGYRFAPASEREPYESSAPIELDPVAVAGIQKLSQELGVRRSSVLAAACALLVGGCDLENSEIVFEFPVSRRVRPEAQTVPGMITGFVPLVLKASPGSSVATFCEHVDTRLGEALQHQRFPVHTIENKRRGSTQTSNRVILNFIPTTNLANIAGARVSGTLTHTNLVDQLGLDFFSDHDRLFLGMQPGATTGGFGGAGQWLSDCDVHDVVGRLERVLVAMTADPGRRLSSVDVLGVGERVRLDERGNKAV</sequence>
<dbReference type="InterPro" id="IPR023213">
    <property type="entry name" value="CAT-like_dom_sf"/>
</dbReference>
<evidence type="ECO:0000313" key="2">
    <source>
        <dbReference type="EMBL" id="ORB77568.1"/>
    </source>
</evidence>